<dbReference type="Proteomes" id="UP001476798">
    <property type="component" value="Unassembled WGS sequence"/>
</dbReference>
<dbReference type="PANTHER" id="PTHR47501">
    <property type="entry name" value="TRANSPOSASE-RELATED"/>
    <property type="match status" value="1"/>
</dbReference>
<accession>A0ABV0PLU0</accession>
<dbReference type="EMBL" id="JAHRIO010080385">
    <property type="protein sequence ID" value="MEQ2184444.1"/>
    <property type="molecule type" value="Genomic_DNA"/>
</dbReference>
<name>A0ABV0PLU0_9TELE</name>
<evidence type="ECO:0000313" key="1">
    <source>
        <dbReference type="EMBL" id="MEQ2184444.1"/>
    </source>
</evidence>
<reference evidence="1 2" key="1">
    <citation type="submission" date="2021-06" db="EMBL/GenBank/DDBJ databases">
        <authorList>
            <person name="Palmer J.M."/>
        </authorList>
    </citation>
    <scope>NUCLEOTIDE SEQUENCE [LARGE SCALE GENOMIC DNA]</scope>
    <source>
        <strain evidence="1 2">GA_2019</strain>
        <tissue evidence="1">Muscle</tissue>
    </source>
</reference>
<organism evidence="1 2">
    <name type="scientific">Goodea atripinnis</name>
    <dbReference type="NCBI Taxonomy" id="208336"/>
    <lineage>
        <taxon>Eukaryota</taxon>
        <taxon>Metazoa</taxon>
        <taxon>Chordata</taxon>
        <taxon>Craniata</taxon>
        <taxon>Vertebrata</taxon>
        <taxon>Euteleostomi</taxon>
        <taxon>Actinopterygii</taxon>
        <taxon>Neopterygii</taxon>
        <taxon>Teleostei</taxon>
        <taxon>Neoteleostei</taxon>
        <taxon>Acanthomorphata</taxon>
        <taxon>Ovalentaria</taxon>
        <taxon>Atherinomorphae</taxon>
        <taxon>Cyprinodontiformes</taxon>
        <taxon>Goodeidae</taxon>
        <taxon>Goodea</taxon>
    </lineage>
</organism>
<comment type="caution">
    <text evidence="1">The sequence shown here is derived from an EMBL/GenBank/DDBJ whole genome shotgun (WGS) entry which is preliminary data.</text>
</comment>
<evidence type="ECO:0000313" key="2">
    <source>
        <dbReference type="Proteomes" id="UP001476798"/>
    </source>
</evidence>
<feature type="non-terminal residue" evidence="1">
    <location>
        <position position="1"/>
    </location>
</feature>
<proteinExistence type="predicted"/>
<sequence>PVTEYEDETEEEESTRTDDDVTFLDMSEILSAENEVDGQLCLPPHHRCASHTSNIISTSDVEKYLTFHAESKAVYRSNTAKCTVLWTKSSRVLREYQFLHEYRTFMKSLTAALDILQGDCPYGTLLPTLKVLMQKTLAVKDSLSRMTAGLPDTIVRVCSTSKLLKISYITQFLYIEQYIQYRGKKD</sequence>
<gene>
    <name evidence="1" type="ORF">GOODEAATRI_008047</name>
</gene>
<keyword evidence="2" id="KW-1185">Reference proteome</keyword>
<protein>
    <submittedName>
        <fullName evidence="1">Uncharacterized protein</fullName>
    </submittedName>
</protein>
<dbReference type="PANTHER" id="PTHR47501:SF7">
    <property type="entry name" value="TRANSPOSASE"/>
    <property type="match status" value="1"/>
</dbReference>